<keyword evidence="7 8" id="KW-0472">Membrane</keyword>
<dbReference type="RefSeq" id="WP_008907586.1">
    <property type="nucleotide sequence ID" value="NZ_CAKP01000007.1"/>
</dbReference>
<reference evidence="9 10" key="1">
    <citation type="journal article" date="2011" name="J. Bacteriol.">
        <title>Draft genome sequence of Caloramator australicus strain RC3T, a thermoanaerobe from the Great Artesian Basin of Australia.</title>
        <authorList>
            <person name="Ogg C.D."/>
            <person name="Patel B.K.C."/>
        </authorList>
    </citation>
    <scope>NUCLEOTIDE SEQUENCE [LARGE SCALE GENOMIC DNA]</scope>
    <source>
        <strain evidence="9 10">RC3</strain>
    </source>
</reference>
<dbReference type="NCBIfam" id="TIGR03426">
    <property type="entry name" value="shape_MreD"/>
    <property type="match status" value="1"/>
</dbReference>
<evidence type="ECO:0000256" key="4">
    <source>
        <dbReference type="ARBA" id="ARBA00022692"/>
    </source>
</evidence>
<feature type="transmembrane region" description="Helical" evidence="8">
    <location>
        <begin position="65"/>
        <end position="85"/>
    </location>
</feature>
<gene>
    <name evidence="9" type="ORF">CAAU_0214</name>
</gene>
<comment type="similarity">
    <text evidence="2">Belongs to the MreD family.</text>
</comment>
<dbReference type="Pfam" id="PF04093">
    <property type="entry name" value="MreD"/>
    <property type="match status" value="1"/>
</dbReference>
<sequence length="168" mass="19350">MKRVLTFILISIFILIMQQSFLSGLKINFLALDATLAFIACSSLLLDEVESFIVALVTGLIVDSFSPYVFGVNSIIYISISYLFTLVQKKIYKERTLILILLNVLAVILKYLIIFGSYYIVSIKIDFIKIIKDVVPFEMFSNIIFAIFLFNFLKKVVNIAFLQKEWKF</sequence>
<dbReference type="GO" id="GO:0005886">
    <property type="term" value="C:plasma membrane"/>
    <property type="evidence" value="ECO:0007669"/>
    <property type="project" value="UniProtKB-SubCell"/>
</dbReference>
<dbReference type="STRING" id="857293.CAAU_0214"/>
<evidence type="ECO:0000256" key="1">
    <source>
        <dbReference type="ARBA" id="ARBA00004651"/>
    </source>
</evidence>
<keyword evidence="3" id="KW-1003">Cell membrane</keyword>
<keyword evidence="5" id="KW-0133">Cell shape</keyword>
<evidence type="ECO:0000256" key="5">
    <source>
        <dbReference type="ARBA" id="ARBA00022960"/>
    </source>
</evidence>
<dbReference type="AlphaFoldDB" id="G0V423"/>
<organism evidence="9 10">
    <name type="scientific">Caloramator australicus RC3</name>
    <dbReference type="NCBI Taxonomy" id="857293"/>
    <lineage>
        <taxon>Bacteria</taxon>
        <taxon>Bacillati</taxon>
        <taxon>Bacillota</taxon>
        <taxon>Clostridia</taxon>
        <taxon>Eubacteriales</taxon>
        <taxon>Clostridiaceae</taxon>
        <taxon>Caloramator</taxon>
    </lineage>
</organism>
<comment type="caution">
    <text evidence="9">The sequence shown here is derived from an EMBL/GenBank/DDBJ whole genome shotgun (WGS) entry which is preliminary data.</text>
</comment>
<feature type="transmembrane region" description="Helical" evidence="8">
    <location>
        <begin position="140"/>
        <end position="162"/>
    </location>
</feature>
<dbReference type="InterPro" id="IPR007227">
    <property type="entry name" value="Cell_shape_determining_MreD"/>
</dbReference>
<accession>G0V423</accession>
<keyword evidence="10" id="KW-1185">Reference proteome</keyword>
<feature type="transmembrane region" description="Helical" evidence="8">
    <location>
        <begin position="97"/>
        <end position="120"/>
    </location>
</feature>
<keyword evidence="6 8" id="KW-1133">Transmembrane helix</keyword>
<dbReference type="EMBL" id="CAKP01000007">
    <property type="protein sequence ID" value="CCC57863.1"/>
    <property type="molecule type" value="Genomic_DNA"/>
</dbReference>
<dbReference type="GO" id="GO:0008360">
    <property type="term" value="P:regulation of cell shape"/>
    <property type="evidence" value="ECO:0007669"/>
    <property type="project" value="UniProtKB-KW"/>
</dbReference>
<evidence type="ECO:0000313" key="10">
    <source>
        <dbReference type="Proteomes" id="UP000007652"/>
    </source>
</evidence>
<dbReference type="OrthoDB" id="9796616at2"/>
<protein>
    <submittedName>
        <fullName evidence="9">Uncharacterized protein</fullName>
    </submittedName>
</protein>
<name>G0V423_9CLOT</name>
<evidence type="ECO:0000256" key="7">
    <source>
        <dbReference type="ARBA" id="ARBA00023136"/>
    </source>
</evidence>
<dbReference type="Proteomes" id="UP000007652">
    <property type="component" value="Unassembled WGS sequence"/>
</dbReference>
<evidence type="ECO:0000256" key="8">
    <source>
        <dbReference type="SAM" id="Phobius"/>
    </source>
</evidence>
<comment type="subcellular location">
    <subcellularLocation>
        <location evidence="1">Cell membrane</location>
        <topology evidence="1">Multi-pass membrane protein</topology>
    </subcellularLocation>
</comment>
<evidence type="ECO:0000313" key="9">
    <source>
        <dbReference type="EMBL" id="CCC57863.1"/>
    </source>
</evidence>
<proteinExistence type="inferred from homology"/>
<evidence type="ECO:0000256" key="6">
    <source>
        <dbReference type="ARBA" id="ARBA00022989"/>
    </source>
</evidence>
<evidence type="ECO:0000256" key="3">
    <source>
        <dbReference type="ARBA" id="ARBA00022475"/>
    </source>
</evidence>
<evidence type="ECO:0000256" key="2">
    <source>
        <dbReference type="ARBA" id="ARBA00007776"/>
    </source>
</evidence>
<keyword evidence="4 8" id="KW-0812">Transmembrane</keyword>